<keyword evidence="6 8" id="KW-1133">Transmembrane helix</keyword>
<feature type="transmembrane region" description="Helical" evidence="8">
    <location>
        <begin position="338"/>
        <end position="359"/>
    </location>
</feature>
<keyword evidence="7 8" id="KW-0472">Membrane</keyword>
<accession>A0A4Q0P9C0</accession>
<feature type="transmembrane region" description="Helical" evidence="8">
    <location>
        <begin position="31"/>
        <end position="50"/>
    </location>
</feature>
<dbReference type="InterPro" id="IPR004667">
    <property type="entry name" value="ADP_ATP_car_bac_type"/>
</dbReference>
<dbReference type="Proteomes" id="UP000289238">
    <property type="component" value="Unassembled WGS sequence"/>
</dbReference>
<evidence type="ECO:0000313" key="9">
    <source>
        <dbReference type="EMBL" id="RXG23313.1"/>
    </source>
</evidence>
<comment type="similarity">
    <text evidence="8">Belongs to the ADP/ATP translocase tlc family.</text>
</comment>
<evidence type="ECO:0000256" key="5">
    <source>
        <dbReference type="ARBA" id="ARBA00022840"/>
    </source>
</evidence>
<evidence type="ECO:0000256" key="2">
    <source>
        <dbReference type="ARBA" id="ARBA00022448"/>
    </source>
</evidence>
<keyword evidence="4 8" id="KW-0547">Nucleotide-binding</keyword>
<feature type="transmembrane region" description="Helical" evidence="8">
    <location>
        <begin position="244"/>
        <end position="266"/>
    </location>
</feature>
<dbReference type="GO" id="GO:0016020">
    <property type="term" value="C:membrane"/>
    <property type="evidence" value="ECO:0007669"/>
    <property type="project" value="UniProtKB-SubCell"/>
</dbReference>
<sequence length="923" mass="104050">MQLYVFLIITILLIVKPTVNALFLKGLGADNLAFAYLLIAGIAVVTSYFYNKAVRFYSLKRIIIFSLSFFAIAFIVLSALYKLKLINGSILYIYYVISGIFAVLTTSQFWLLANMVFNAREAKRLFGFIGSGAIAGGIFGGYLTTILVPFIGNGNMLLIAAVFILSCIPILAQIYKRGYVGRTSRSTSIHHALDDSAFKLLLKSKHLTYLALIIGLSVIIAKLVDFQFSDFASKAIPDADELASFFGFWFSTFNLFSLGIQLFLTNRVVEKLGVNSSLLILPLGIALGSLLFLTFPELWVLIIIKGLDGSFKQSINKAATELAMVPISLEIKNRTKSFIDVVVDSVATGIAGFLLIFIIKGLSLPTNYVTVIIIFLILVWIVGIFKVRDTYFKSFRKSLRDAVAISDGVPVRKRKSPIELGKRILSSGEPDQIRMYLDQLSGRNAKILMPKILQLLEHEDNDVKIAAINQLFHYPEGTAVEVVQKLVHFKDDEVVYAAMNYLILHTSLNDSRIFDSYLNHSSDYIAHAALLCLAKESSTNKKIASRYNLELRIELWLAELDLPNSIHRPEELSFLLESIGYAQFPQFYSFISVNFNNRDSHIVRHAIIAAGISQEPMFIDALIEFLTIKEYRKEAIEALRSYGESISENLLAREAAKTLKNNVKKHIPAVIQTFETQASVRILLRLLKSKDNLIRKASAKSLYKLKRKESKLNFFPKIIFKELLNLSYEYRDIISSKKVISGNFKRENYTGLSFDDQTELRIAREGLLEVLDIQLKVRIETIFKLLAVYYDRRDLDVAYQGFVSQDKDTRANAIEFLDNILSPKLKHILLPLLELTIIEDQDVYDEILEDSDISFNKALIQLIEVGDGNLRLPVIYLIQYLGDTSFLPLLAGLQITAKNHEVRSFAALALKKLQPSLLATNQD</sequence>
<evidence type="ECO:0000256" key="1">
    <source>
        <dbReference type="ARBA" id="ARBA00004141"/>
    </source>
</evidence>
<feature type="transmembrane region" description="Helical" evidence="8">
    <location>
        <begin position="366"/>
        <end position="385"/>
    </location>
</feature>
<comment type="caution">
    <text evidence="9">The sequence shown here is derived from an EMBL/GenBank/DDBJ whole genome shotgun (WGS) entry which is preliminary data.</text>
</comment>
<evidence type="ECO:0000256" key="8">
    <source>
        <dbReference type="RuleBase" id="RU363121"/>
    </source>
</evidence>
<keyword evidence="3 8" id="KW-0812">Transmembrane</keyword>
<keyword evidence="2 8" id="KW-0813">Transport</keyword>
<dbReference type="GO" id="GO:0005471">
    <property type="term" value="F:ATP:ADP antiporter activity"/>
    <property type="evidence" value="ECO:0007669"/>
    <property type="project" value="InterPro"/>
</dbReference>
<organism evidence="9 10">
    <name type="scientific">Leeuwenhoekiella aequorea</name>
    <dbReference type="NCBI Taxonomy" id="283736"/>
    <lineage>
        <taxon>Bacteria</taxon>
        <taxon>Pseudomonadati</taxon>
        <taxon>Bacteroidota</taxon>
        <taxon>Flavobacteriia</taxon>
        <taxon>Flavobacteriales</taxon>
        <taxon>Flavobacteriaceae</taxon>
        <taxon>Leeuwenhoekiella</taxon>
    </lineage>
</organism>
<evidence type="ECO:0000256" key="6">
    <source>
        <dbReference type="ARBA" id="ARBA00022989"/>
    </source>
</evidence>
<feature type="transmembrane region" description="Helical" evidence="8">
    <location>
        <begin position="278"/>
        <end position="304"/>
    </location>
</feature>
<dbReference type="Gene3D" id="1.20.1250.20">
    <property type="entry name" value="MFS general substrate transporter like domains"/>
    <property type="match status" value="2"/>
</dbReference>
<evidence type="ECO:0000313" key="10">
    <source>
        <dbReference type="Proteomes" id="UP000289238"/>
    </source>
</evidence>
<dbReference type="AlphaFoldDB" id="A0A4Q0P9C0"/>
<dbReference type="PROSITE" id="PS50077">
    <property type="entry name" value="HEAT_REPEAT"/>
    <property type="match status" value="1"/>
</dbReference>
<dbReference type="CDD" id="cd06174">
    <property type="entry name" value="MFS"/>
    <property type="match status" value="1"/>
</dbReference>
<feature type="transmembrane region" description="Helical" evidence="8">
    <location>
        <begin position="207"/>
        <end position="224"/>
    </location>
</feature>
<protein>
    <recommendedName>
        <fullName evidence="8">ADP,ATP carrier protein</fullName>
    </recommendedName>
</protein>
<feature type="transmembrane region" description="Helical" evidence="8">
    <location>
        <begin position="157"/>
        <end position="175"/>
    </location>
</feature>
<dbReference type="InterPro" id="IPR036259">
    <property type="entry name" value="MFS_trans_sf"/>
</dbReference>
<proteinExistence type="inferred from homology"/>
<dbReference type="Gene3D" id="1.25.10.10">
    <property type="entry name" value="Leucine-rich Repeat Variant"/>
    <property type="match status" value="1"/>
</dbReference>
<gene>
    <name evidence="9" type="ORF">DSM00_926</name>
</gene>
<evidence type="ECO:0000256" key="7">
    <source>
        <dbReference type="ARBA" id="ARBA00023136"/>
    </source>
</evidence>
<evidence type="ECO:0000256" key="3">
    <source>
        <dbReference type="ARBA" id="ARBA00022692"/>
    </source>
</evidence>
<feature type="transmembrane region" description="Helical" evidence="8">
    <location>
        <begin position="93"/>
        <end position="113"/>
    </location>
</feature>
<dbReference type="InterPro" id="IPR016024">
    <property type="entry name" value="ARM-type_fold"/>
</dbReference>
<evidence type="ECO:0000256" key="4">
    <source>
        <dbReference type="ARBA" id="ARBA00022741"/>
    </source>
</evidence>
<dbReference type="PANTHER" id="PTHR43596">
    <property type="entry name" value="ADP,ATP CARRIER PROTEIN"/>
    <property type="match status" value="1"/>
</dbReference>
<dbReference type="GO" id="GO:0005524">
    <property type="term" value="F:ATP binding"/>
    <property type="evidence" value="ECO:0007669"/>
    <property type="project" value="UniProtKB-KW"/>
</dbReference>
<name>A0A4Q0P9C0_9FLAO</name>
<reference evidence="9 10" key="1">
    <citation type="submission" date="2018-07" db="EMBL/GenBank/DDBJ databases">
        <title>Leeuwenhoekiella genomics.</title>
        <authorList>
            <person name="Tahon G."/>
            <person name="Willems A."/>
        </authorList>
    </citation>
    <scope>NUCLEOTIDE SEQUENCE [LARGE SCALE GENOMIC DNA]</scope>
    <source>
        <strain evidence="9 10">LMG 22550</strain>
    </source>
</reference>
<keyword evidence="5 8" id="KW-0067">ATP-binding</keyword>
<dbReference type="EMBL" id="QOVM01000002">
    <property type="protein sequence ID" value="RXG23313.1"/>
    <property type="molecule type" value="Genomic_DNA"/>
</dbReference>
<dbReference type="Pfam" id="PF03219">
    <property type="entry name" value="TLC"/>
    <property type="match status" value="2"/>
</dbReference>
<dbReference type="SUPFAM" id="SSF103473">
    <property type="entry name" value="MFS general substrate transporter"/>
    <property type="match status" value="1"/>
</dbReference>
<dbReference type="InterPro" id="IPR011989">
    <property type="entry name" value="ARM-like"/>
</dbReference>
<feature type="transmembrane region" description="Helical" evidence="8">
    <location>
        <begin position="62"/>
        <end position="81"/>
    </location>
</feature>
<dbReference type="SUPFAM" id="SSF48371">
    <property type="entry name" value="ARM repeat"/>
    <property type="match status" value="1"/>
</dbReference>
<feature type="transmembrane region" description="Helical" evidence="8">
    <location>
        <begin position="125"/>
        <end position="151"/>
    </location>
</feature>
<comment type="subcellular location">
    <subcellularLocation>
        <location evidence="1 8">Membrane</location>
        <topology evidence="1 8">Multi-pass membrane protein</topology>
    </subcellularLocation>
</comment>
<keyword evidence="10" id="KW-1185">Reference proteome</keyword>
<dbReference type="PANTHER" id="PTHR43596:SF1">
    <property type="entry name" value="ADP,ATP CARRIER PROTEIN"/>
    <property type="match status" value="1"/>
</dbReference>
<dbReference type="InterPro" id="IPR021133">
    <property type="entry name" value="HEAT_type_2"/>
</dbReference>